<accession>A0A1H5HMA1</accession>
<protein>
    <submittedName>
        <fullName evidence="1">Glutathione synthase/RimK-type ligase, ATP-grasp superfamily</fullName>
    </submittedName>
</protein>
<dbReference type="AlphaFoldDB" id="A0A1H5HMA1"/>
<dbReference type="Pfam" id="PF14305">
    <property type="entry name" value="ATPgrasp_TupA"/>
    <property type="match status" value="1"/>
</dbReference>
<gene>
    <name evidence="1" type="ORF">SAMN04488554_2007</name>
</gene>
<keyword evidence="2" id="KW-1185">Reference proteome</keyword>
<dbReference type="RefSeq" id="WP_089772774.1">
    <property type="nucleotide sequence ID" value="NZ_FNTX01000001.1"/>
</dbReference>
<organism evidence="1 2">
    <name type="scientific">Ruania alba</name>
    <dbReference type="NCBI Taxonomy" id="648782"/>
    <lineage>
        <taxon>Bacteria</taxon>
        <taxon>Bacillati</taxon>
        <taxon>Actinomycetota</taxon>
        <taxon>Actinomycetes</taxon>
        <taxon>Micrococcales</taxon>
        <taxon>Ruaniaceae</taxon>
        <taxon>Ruania</taxon>
    </lineage>
</organism>
<reference evidence="2" key="1">
    <citation type="submission" date="2016-10" db="EMBL/GenBank/DDBJ databases">
        <authorList>
            <person name="Varghese N."/>
            <person name="Submissions S."/>
        </authorList>
    </citation>
    <scope>NUCLEOTIDE SEQUENCE [LARGE SCALE GENOMIC DNA]</scope>
    <source>
        <strain evidence="2">DSM 21368</strain>
    </source>
</reference>
<evidence type="ECO:0000313" key="1">
    <source>
        <dbReference type="EMBL" id="SEE29146.1"/>
    </source>
</evidence>
<dbReference type="EMBL" id="FNTX01000001">
    <property type="protein sequence ID" value="SEE29146.1"/>
    <property type="molecule type" value="Genomic_DNA"/>
</dbReference>
<proteinExistence type="predicted"/>
<keyword evidence="1" id="KW-0436">Ligase</keyword>
<dbReference type="Gene3D" id="3.30.470.20">
    <property type="entry name" value="ATP-grasp fold, B domain"/>
    <property type="match status" value="1"/>
</dbReference>
<dbReference type="STRING" id="648782.SAMN04488554_2007"/>
<dbReference type="OrthoDB" id="9791827at2"/>
<dbReference type="InterPro" id="IPR029465">
    <property type="entry name" value="ATPgrasp_TupA"/>
</dbReference>
<dbReference type="GO" id="GO:0016874">
    <property type="term" value="F:ligase activity"/>
    <property type="evidence" value="ECO:0007669"/>
    <property type="project" value="UniProtKB-KW"/>
</dbReference>
<dbReference type="Proteomes" id="UP000199220">
    <property type="component" value="Unassembled WGS sequence"/>
</dbReference>
<name>A0A1H5HMA1_9MICO</name>
<dbReference type="SUPFAM" id="SSF56059">
    <property type="entry name" value="Glutathione synthetase ATP-binding domain-like"/>
    <property type="match status" value="1"/>
</dbReference>
<evidence type="ECO:0000313" key="2">
    <source>
        <dbReference type="Proteomes" id="UP000199220"/>
    </source>
</evidence>
<sequence>MGIDIVPQPLRRRLRRAVPPIAWRDEALAVQRERLDELRARVDERDGTIGDLRRKLRELERERVAERPPSFWSLLELLRAEATYAPAADPHRLTPLRQMPFKLRNYMLAQSHGIAHAEVLGVWSTAAEIDLADLSGRIVVKGDGGAGGQGVLLLDRAGDGGFTEIGTDRTYPADEIGPILGARHGVRPPFFAERFIQAGPGGPTVPVDVKFFSFYGEVGHALLRRVWPGAEGTTVEYRYVAADGTDLGEVMPGQRVAPDVPLPPDFAEMVQVARHLSRAVGLPFCRVDLYSGTDGPLLGEITRAPGGRRIYERHHDERLGRLWVAARARLSTDLARGRPFGALHGQYPVEALYPTRSAESPAFVPGEWPLVVADCQDWCTPQS</sequence>